<feature type="region of interest" description="Disordered" evidence="16">
    <location>
        <begin position="68"/>
        <end position="90"/>
    </location>
</feature>
<evidence type="ECO:0000256" key="5">
    <source>
        <dbReference type="ARBA" id="ARBA00022547"/>
    </source>
</evidence>
<dbReference type="GO" id="GO:0005886">
    <property type="term" value="C:plasma membrane"/>
    <property type="evidence" value="ECO:0007669"/>
    <property type="project" value="UniProtKB-SubCell"/>
</dbReference>
<dbReference type="PANTHER" id="PTHR33445">
    <property type="entry name" value="ATP SYNTHASE SUBUNIT B', CHLOROPLASTIC"/>
    <property type="match status" value="1"/>
</dbReference>
<keyword evidence="8 14" id="KW-1133">Transmembrane helix</keyword>
<protein>
    <recommendedName>
        <fullName evidence="14">ATP synthase subunit b</fullName>
    </recommendedName>
    <alternativeName>
        <fullName evidence="14">ATP synthase F(0) sector subunit b</fullName>
    </alternativeName>
    <alternativeName>
        <fullName evidence="14">ATPase subunit I</fullName>
    </alternativeName>
    <alternativeName>
        <fullName evidence="14">F-type ATPase subunit b</fullName>
        <shortName evidence="14">F-ATPase subunit b</shortName>
    </alternativeName>
</protein>
<evidence type="ECO:0000313" key="18">
    <source>
        <dbReference type="Proteomes" id="UP000242263"/>
    </source>
</evidence>
<evidence type="ECO:0000256" key="1">
    <source>
        <dbReference type="ARBA" id="ARBA00004162"/>
    </source>
</evidence>
<evidence type="ECO:0000256" key="14">
    <source>
        <dbReference type="HAMAP-Rule" id="MF_01398"/>
    </source>
</evidence>
<evidence type="ECO:0000256" key="8">
    <source>
        <dbReference type="ARBA" id="ARBA00022989"/>
    </source>
</evidence>
<comment type="function">
    <text evidence="14">Component of the F(0) channel, it forms part of the peripheral stalk, linking F(1) to F(0).</text>
</comment>
<dbReference type="HAMAP" id="MF_01398">
    <property type="entry name" value="ATP_synth_b_bprime"/>
    <property type="match status" value="1"/>
</dbReference>
<evidence type="ECO:0000256" key="7">
    <source>
        <dbReference type="ARBA" id="ARBA00022781"/>
    </source>
</evidence>
<dbReference type="GO" id="GO:0046933">
    <property type="term" value="F:proton-transporting ATP synthase activity, rotational mechanism"/>
    <property type="evidence" value="ECO:0007669"/>
    <property type="project" value="UniProtKB-UniRule"/>
</dbReference>
<dbReference type="PANTHER" id="PTHR33445:SF1">
    <property type="entry name" value="ATP SYNTHASE SUBUNIT B"/>
    <property type="match status" value="1"/>
</dbReference>
<dbReference type="GO" id="GO:0045259">
    <property type="term" value="C:proton-transporting ATP synthase complex"/>
    <property type="evidence" value="ECO:0007669"/>
    <property type="project" value="UniProtKB-KW"/>
</dbReference>
<organism evidence="17 18">
    <name type="scientific">Alloscardovia omnicolens</name>
    <dbReference type="NCBI Taxonomy" id="419015"/>
    <lineage>
        <taxon>Bacteria</taxon>
        <taxon>Bacillati</taxon>
        <taxon>Actinomycetota</taxon>
        <taxon>Actinomycetes</taxon>
        <taxon>Bifidobacteriales</taxon>
        <taxon>Bifidobacteriaceae</taxon>
        <taxon>Alloscardovia</taxon>
    </lineage>
</organism>
<evidence type="ECO:0000313" key="17">
    <source>
        <dbReference type="EMBL" id="PKZ14565.1"/>
    </source>
</evidence>
<keyword evidence="10 14" id="KW-0472">Membrane</keyword>
<comment type="subunit">
    <text evidence="13 14">F-type ATPases have 2 components, F(1) - the catalytic core - and F(0) - the membrane proton channel. F(1) has five subunits: alpha(3), beta(3), gamma(1), delta(1), epsilon(1). F(0) has three main subunits: a(1), b(2) and c(10-14). The alpha and beta chains form an alternating ring which encloses part of the gamma chain. F(1) is attached to F(0) by a central stalk formed by the gamma and epsilon chains, while a peripheral stalk is formed by the delta and b chains.</text>
</comment>
<dbReference type="InterPro" id="IPR002146">
    <property type="entry name" value="ATP_synth_b/b'su_bac/chlpt"/>
</dbReference>
<comment type="caution">
    <text evidence="17">The sequence shown here is derived from an EMBL/GenBank/DDBJ whole genome shotgun (WGS) entry which is preliminary data.</text>
</comment>
<dbReference type="RefSeq" id="WP_021617779.1">
    <property type="nucleotide sequence ID" value="NZ_CAMYCS010000004.1"/>
</dbReference>
<evidence type="ECO:0000256" key="4">
    <source>
        <dbReference type="ARBA" id="ARBA00022475"/>
    </source>
</evidence>
<dbReference type="CDD" id="cd06503">
    <property type="entry name" value="ATP-synt_Fo_b"/>
    <property type="match status" value="1"/>
</dbReference>
<sequence length="172" mass="19009">MLLAEEANGIALFLPESYDLFWSAVILVILAAFFYFFFMPKFNQIFDERANKIEGGFERAAQAEAEAEEKKKQYEDQLRNARTEASKIRDDARTEATRIIADAKKTAQKEADQVTASAQKAIEVQRSQALVSLKGEVGAIATALAGKILGSKLTSSDVQSSMIDDAINELEH</sequence>
<comment type="subcellular location">
    <subcellularLocation>
        <location evidence="1 14">Cell membrane</location>
        <topology evidence="1 14">Single-pass membrane protein</topology>
    </subcellularLocation>
</comment>
<keyword evidence="11 14" id="KW-0066">ATP synthesis</keyword>
<dbReference type="NCBIfam" id="TIGR01144">
    <property type="entry name" value="ATP_synt_b"/>
    <property type="match status" value="1"/>
</dbReference>
<name>A0A2I1M353_9BIFI</name>
<dbReference type="AlphaFoldDB" id="A0A2I1M353"/>
<keyword evidence="5 14" id="KW-0138">CF(0)</keyword>
<accession>A0A2I1M353</accession>
<keyword evidence="3 14" id="KW-0813">Transport</keyword>
<dbReference type="GeneID" id="35868474"/>
<evidence type="ECO:0000256" key="9">
    <source>
        <dbReference type="ARBA" id="ARBA00023065"/>
    </source>
</evidence>
<dbReference type="InterPro" id="IPR028987">
    <property type="entry name" value="ATP_synth_B-like_membr_sf"/>
</dbReference>
<dbReference type="Pfam" id="PF00430">
    <property type="entry name" value="ATP-synt_B"/>
    <property type="match status" value="1"/>
</dbReference>
<keyword evidence="7 14" id="KW-0375">Hydrogen ion transport</keyword>
<evidence type="ECO:0000256" key="10">
    <source>
        <dbReference type="ARBA" id="ARBA00023136"/>
    </source>
</evidence>
<evidence type="ECO:0000256" key="13">
    <source>
        <dbReference type="ARBA" id="ARBA00025830"/>
    </source>
</evidence>
<evidence type="ECO:0000256" key="2">
    <source>
        <dbReference type="ARBA" id="ARBA00005513"/>
    </source>
</evidence>
<feature type="transmembrane region" description="Helical" evidence="14">
    <location>
        <begin position="20"/>
        <end position="39"/>
    </location>
</feature>
<dbReference type="EMBL" id="PKGU01000004">
    <property type="protein sequence ID" value="PKZ14565.1"/>
    <property type="molecule type" value="Genomic_DNA"/>
</dbReference>
<dbReference type="Gene3D" id="1.20.5.620">
    <property type="entry name" value="F1F0 ATP synthase subunit B, membrane domain"/>
    <property type="match status" value="1"/>
</dbReference>
<comment type="similarity">
    <text evidence="2 14 15">Belongs to the ATPase B chain family.</text>
</comment>
<dbReference type="NCBIfam" id="NF004412">
    <property type="entry name" value="PRK05759.1-3"/>
    <property type="match status" value="1"/>
</dbReference>
<dbReference type="Proteomes" id="UP000242263">
    <property type="component" value="Unassembled WGS sequence"/>
</dbReference>
<evidence type="ECO:0000256" key="6">
    <source>
        <dbReference type="ARBA" id="ARBA00022692"/>
    </source>
</evidence>
<dbReference type="GO" id="GO:0046961">
    <property type="term" value="F:proton-transporting ATPase activity, rotational mechanism"/>
    <property type="evidence" value="ECO:0007669"/>
    <property type="project" value="TreeGrafter"/>
</dbReference>
<gene>
    <name evidence="14" type="primary">atpF</name>
    <name evidence="17" type="ORF">CYJ32_06410</name>
</gene>
<evidence type="ECO:0000256" key="15">
    <source>
        <dbReference type="RuleBase" id="RU003848"/>
    </source>
</evidence>
<evidence type="ECO:0000256" key="11">
    <source>
        <dbReference type="ARBA" id="ARBA00023310"/>
    </source>
</evidence>
<evidence type="ECO:0000256" key="12">
    <source>
        <dbReference type="ARBA" id="ARBA00025198"/>
    </source>
</evidence>
<evidence type="ECO:0000256" key="16">
    <source>
        <dbReference type="SAM" id="MobiDB-lite"/>
    </source>
</evidence>
<dbReference type="InterPro" id="IPR005864">
    <property type="entry name" value="ATP_synth_F0_bsu_bac"/>
</dbReference>
<proteinExistence type="inferred from homology"/>
<keyword evidence="6 14" id="KW-0812">Transmembrane</keyword>
<reference evidence="17 18" key="1">
    <citation type="submission" date="2017-12" db="EMBL/GenBank/DDBJ databases">
        <title>Phylogenetic diversity of female urinary microbiome.</title>
        <authorList>
            <person name="Thomas-White K."/>
            <person name="Wolfe A.J."/>
        </authorList>
    </citation>
    <scope>NUCLEOTIDE SEQUENCE [LARGE SCALE GENOMIC DNA]</scope>
    <source>
        <strain evidence="17 18">UMB0064</strain>
    </source>
</reference>
<evidence type="ECO:0000256" key="3">
    <source>
        <dbReference type="ARBA" id="ARBA00022448"/>
    </source>
</evidence>
<keyword evidence="4 14" id="KW-1003">Cell membrane</keyword>
<keyword evidence="9 14" id="KW-0406">Ion transport</keyword>
<dbReference type="SUPFAM" id="SSF81573">
    <property type="entry name" value="F1F0 ATP synthase subunit B, membrane domain"/>
    <property type="match status" value="1"/>
</dbReference>
<dbReference type="InterPro" id="IPR050059">
    <property type="entry name" value="ATP_synthase_B_chain"/>
</dbReference>
<comment type="function">
    <text evidence="12 14">F(1)F(0) ATP synthase produces ATP from ADP in the presence of a proton or sodium gradient. F-type ATPases consist of two structural domains, F(1) containing the extramembraneous catalytic core and F(0) containing the membrane proton channel, linked together by a central stalk and a peripheral stalk. During catalysis, ATP synthesis in the catalytic domain of F(1) is coupled via a rotary mechanism of the central stalk subunits to proton translocation.</text>
</comment>